<dbReference type="CDD" id="cd17535">
    <property type="entry name" value="REC_NarL-like"/>
    <property type="match status" value="1"/>
</dbReference>
<protein>
    <submittedName>
        <fullName evidence="9">DNA-binding response regulator</fullName>
    </submittedName>
</protein>
<dbReference type="EMBL" id="MDTU01000001">
    <property type="protein sequence ID" value="ODN42397.1"/>
    <property type="molecule type" value="Genomic_DNA"/>
</dbReference>
<keyword evidence="1 6" id="KW-0597">Phosphoprotein</keyword>
<evidence type="ECO:0000256" key="2">
    <source>
        <dbReference type="ARBA" id="ARBA00023012"/>
    </source>
</evidence>
<dbReference type="PANTHER" id="PTHR43214">
    <property type="entry name" value="TWO-COMPONENT RESPONSE REGULATOR"/>
    <property type="match status" value="1"/>
</dbReference>
<dbReference type="Proteomes" id="UP000094329">
    <property type="component" value="Unassembled WGS sequence"/>
</dbReference>
<comment type="caution">
    <text evidence="9">The sequence shown here is derived from an EMBL/GenBank/DDBJ whole genome shotgun (WGS) entry which is preliminary data.</text>
</comment>
<organism evidence="9 10">
    <name type="scientific">Piscirickettsia litoralis</name>
    <dbReference type="NCBI Taxonomy" id="1891921"/>
    <lineage>
        <taxon>Bacteria</taxon>
        <taxon>Pseudomonadati</taxon>
        <taxon>Pseudomonadota</taxon>
        <taxon>Gammaproteobacteria</taxon>
        <taxon>Thiotrichales</taxon>
        <taxon>Piscirickettsiaceae</taxon>
        <taxon>Piscirickettsia</taxon>
    </lineage>
</organism>
<dbReference type="InterPro" id="IPR016032">
    <property type="entry name" value="Sig_transdc_resp-reg_C-effctor"/>
</dbReference>
<evidence type="ECO:0000313" key="9">
    <source>
        <dbReference type="EMBL" id="ODN42397.1"/>
    </source>
</evidence>
<dbReference type="InterPro" id="IPR039420">
    <property type="entry name" value="WalR-like"/>
</dbReference>
<dbReference type="SUPFAM" id="SSF52172">
    <property type="entry name" value="CheY-like"/>
    <property type="match status" value="1"/>
</dbReference>
<dbReference type="InterPro" id="IPR058245">
    <property type="entry name" value="NreC/VraR/RcsB-like_REC"/>
</dbReference>
<keyword evidence="2" id="KW-0902">Two-component regulatory system</keyword>
<dbReference type="PROSITE" id="PS50043">
    <property type="entry name" value="HTH_LUXR_2"/>
    <property type="match status" value="1"/>
</dbReference>
<dbReference type="PANTHER" id="PTHR43214:SF3">
    <property type="entry name" value="RESPONSE REGULATOR UVRY"/>
    <property type="match status" value="1"/>
</dbReference>
<sequence>MIKVLIVDDHELIRIGIKRLLSDVQGIEVIGDAESGEDALQFIRQNRPDVVLMDVNMPGMGGLEATRRLLRIDQDIHVLAVTVYGGEPYPSRVLQAGAAGYITKGTNIDEMVRAIRKVHVGQRYISPDVAQQLALKHLTDDDSPFDQLSEREMQVMIMITSGQKVQEISDQLCLSPKTVNSYRYRLFEKLNVNSDVELTHLAIRHGMLDPAVPV</sequence>
<dbReference type="InterPro" id="IPR000792">
    <property type="entry name" value="Tscrpt_reg_LuxR_C"/>
</dbReference>
<dbReference type="InterPro" id="IPR001789">
    <property type="entry name" value="Sig_transdc_resp-reg_receiver"/>
</dbReference>
<evidence type="ECO:0000256" key="6">
    <source>
        <dbReference type="PROSITE-ProRule" id="PRU00169"/>
    </source>
</evidence>
<feature type="domain" description="Response regulatory" evidence="8">
    <location>
        <begin position="3"/>
        <end position="119"/>
    </location>
</feature>
<dbReference type="Gene3D" id="3.40.50.2300">
    <property type="match status" value="1"/>
</dbReference>
<evidence type="ECO:0000256" key="5">
    <source>
        <dbReference type="ARBA" id="ARBA00023163"/>
    </source>
</evidence>
<feature type="domain" description="HTH luxR-type" evidence="7">
    <location>
        <begin position="141"/>
        <end position="206"/>
    </location>
</feature>
<proteinExistence type="predicted"/>
<keyword evidence="3" id="KW-0805">Transcription regulation</keyword>
<dbReference type="SMART" id="SM00448">
    <property type="entry name" value="REC"/>
    <property type="match status" value="1"/>
</dbReference>
<evidence type="ECO:0000259" key="8">
    <source>
        <dbReference type="PROSITE" id="PS50110"/>
    </source>
</evidence>
<dbReference type="PROSITE" id="PS00622">
    <property type="entry name" value="HTH_LUXR_1"/>
    <property type="match status" value="1"/>
</dbReference>
<keyword evidence="4 9" id="KW-0238">DNA-binding</keyword>
<evidence type="ECO:0000256" key="1">
    <source>
        <dbReference type="ARBA" id="ARBA00022553"/>
    </source>
</evidence>
<dbReference type="PRINTS" id="PR00038">
    <property type="entry name" value="HTHLUXR"/>
</dbReference>
<keyword evidence="10" id="KW-1185">Reference proteome</keyword>
<dbReference type="Pfam" id="PF00072">
    <property type="entry name" value="Response_reg"/>
    <property type="match status" value="1"/>
</dbReference>
<dbReference type="GO" id="GO:0003677">
    <property type="term" value="F:DNA binding"/>
    <property type="evidence" value="ECO:0007669"/>
    <property type="project" value="UniProtKB-KW"/>
</dbReference>
<evidence type="ECO:0000256" key="4">
    <source>
        <dbReference type="ARBA" id="ARBA00023125"/>
    </source>
</evidence>
<dbReference type="CDD" id="cd06170">
    <property type="entry name" value="LuxR_C_like"/>
    <property type="match status" value="1"/>
</dbReference>
<dbReference type="SUPFAM" id="SSF46894">
    <property type="entry name" value="C-terminal effector domain of the bipartite response regulators"/>
    <property type="match status" value="1"/>
</dbReference>
<dbReference type="RefSeq" id="WP_069312194.1">
    <property type="nucleotide sequence ID" value="NZ_MDTU01000001.1"/>
</dbReference>
<dbReference type="NCBIfam" id="NF007018">
    <property type="entry name" value="PRK09483.1"/>
    <property type="match status" value="1"/>
</dbReference>
<accession>A0ABX3A2D8</accession>
<dbReference type="Pfam" id="PF00196">
    <property type="entry name" value="GerE"/>
    <property type="match status" value="1"/>
</dbReference>
<evidence type="ECO:0000313" key="10">
    <source>
        <dbReference type="Proteomes" id="UP000094329"/>
    </source>
</evidence>
<evidence type="ECO:0000259" key="7">
    <source>
        <dbReference type="PROSITE" id="PS50043"/>
    </source>
</evidence>
<dbReference type="InterPro" id="IPR011006">
    <property type="entry name" value="CheY-like_superfamily"/>
</dbReference>
<reference evidence="9 10" key="1">
    <citation type="submission" date="2016-08" db="EMBL/GenBank/DDBJ databases">
        <title>Draft genome sequence of Candidatus Piscirickettsia litoralis, from seawater.</title>
        <authorList>
            <person name="Wan X."/>
            <person name="Lee A.J."/>
            <person name="Hou S."/>
            <person name="Donachie S.P."/>
        </authorList>
    </citation>
    <scope>NUCLEOTIDE SEQUENCE [LARGE SCALE GENOMIC DNA]</scope>
    <source>
        <strain evidence="9 10">Y2</strain>
    </source>
</reference>
<name>A0ABX3A2D8_9GAMM</name>
<keyword evidence="5" id="KW-0804">Transcription</keyword>
<feature type="modified residue" description="4-aspartylphosphate" evidence="6">
    <location>
        <position position="54"/>
    </location>
</feature>
<dbReference type="PROSITE" id="PS50110">
    <property type="entry name" value="RESPONSE_REGULATORY"/>
    <property type="match status" value="1"/>
</dbReference>
<evidence type="ECO:0000256" key="3">
    <source>
        <dbReference type="ARBA" id="ARBA00023015"/>
    </source>
</evidence>
<dbReference type="SMART" id="SM00421">
    <property type="entry name" value="HTH_LUXR"/>
    <property type="match status" value="1"/>
</dbReference>
<gene>
    <name evidence="9" type="ORF">BGC07_04940</name>
</gene>